<protein>
    <submittedName>
        <fullName evidence="1">Hydrogenase expression/formation protein HupK</fullName>
    </submittedName>
</protein>
<evidence type="ECO:0000313" key="2">
    <source>
        <dbReference type="Proteomes" id="UP000024836"/>
    </source>
</evidence>
<gene>
    <name evidence="1" type="ORF">ATO10_12829</name>
</gene>
<dbReference type="STRING" id="1461693.ATO10_12829"/>
<dbReference type="AlphaFoldDB" id="A0A058ZIA9"/>
<evidence type="ECO:0000313" key="1">
    <source>
        <dbReference type="EMBL" id="KCV81288.1"/>
    </source>
</evidence>
<accession>A0A058ZIA9</accession>
<dbReference type="Proteomes" id="UP000024836">
    <property type="component" value="Unassembled WGS sequence"/>
</dbReference>
<name>A0A058ZIA9_9RHOB</name>
<dbReference type="PATRIC" id="fig|1461693.3.peg.2600"/>
<keyword evidence="2" id="KW-1185">Reference proteome</keyword>
<organism evidence="1 2">
    <name type="scientific">Actibacterium atlanticum</name>
    <dbReference type="NCBI Taxonomy" id="1461693"/>
    <lineage>
        <taxon>Bacteria</taxon>
        <taxon>Pseudomonadati</taxon>
        <taxon>Pseudomonadota</taxon>
        <taxon>Alphaproteobacteria</taxon>
        <taxon>Rhodobacterales</taxon>
        <taxon>Roseobacteraceae</taxon>
        <taxon>Actibacterium</taxon>
    </lineage>
</organism>
<proteinExistence type="predicted"/>
<dbReference type="RefSeq" id="WP_035252215.1">
    <property type="nucleotide sequence ID" value="NZ_AQQY01000009.1"/>
</dbReference>
<dbReference type="eggNOG" id="COG0374">
    <property type="taxonomic scope" value="Bacteria"/>
</dbReference>
<dbReference type="Gene3D" id="1.10.645.10">
    <property type="entry name" value="Cytochrome-c3 Hydrogenase, chain B"/>
    <property type="match status" value="1"/>
</dbReference>
<dbReference type="SUPFAM" id="SSF56762">
    <property type="entry name" value="HydB/Nqo4-like"/>
    <property type="match status" value="1"/>
</dbReference>
<comment type="caution">
    <text evidence="1">The sequence shown here is derived from an EMBL/GenBank/DDBJ whole genome shotgun (WGS) entry which is preliminary data.</text>
</comment>
<dbReference type="OrthoDB" id="7778333at2"/>
<dbReference type="EMBL" id="AQQY01000009">
    <property type="protein sequence ID" value="KCV81288.1"/>
    <property type="molecule type" value="Genomic_DNA"/>
</dbReference>
<dbReference type="InterPro" id="IPR029014">
    <property type="entry name" value="NiFe-Hase_large"/>
</dbReference>
<sequence>MLDRAHIKLSPRVVPAPPVEQFVLGRSVEDAAELLPRIFNLCRAAQMVAARLSFGLALPNGWKQDLCRDIARDHALKLAVMLPAKLGMAPLALPPGNQHLSKPTLGAIFPKSGAAFEDYLKTEQGIAPYLRAVDQIFAPGEAVTDTLPTVTAVSAERLAPVENSLAARHLDHPVLQYLEVTRGRGPLWRLAARALDLQAVEQGALADPLVVNGAVLVPAARGLYAVRAEVQAGRVTAFRRFTPTDHLLAPGGILAQSLARLPAEKHSHAPLLLDILDPCVPVSLQEGAQDA</sequence>
<reference evidence="1 2" key="1">
    <citation type="submission" date="2013-04" db="EMBL/GenBank/DDBJ databases">
        <title>Shimia sp. 22II-S11-Z10 Genome Sequencing.</title>
        <authorList>
            <person name="Lai Q."/>
            <person name="Li G."/>
            <person name="Shao Z."/>
        </authorList>
    </citation>
    <scope>NUCLEOTIDE SEQUENCE [LARGE SCALE GENOMIC DNA]</scope>
    <source>
        <strain evidence="2">22II-S11-Z10</strain>
    </source>
</reference>